<feature type="region of interest" description="Disordered" evidence="2">
    <location>
        <begin position="1"/>
        <end position="24"/>
    </location>
</feature>
<feature type="coiled-coil region" evidence="1">
    <location>
        <begin position="67"/>
        <end position="105"/>
    </location>
</feature>
<dbReference type="AlphaFoldDB" id="A0A151J027"/>
<dbReference type="Proteomes" id="UP000078492">
    <property type="component" value="Unassembled WGS sequence"/>
</dbReference>
<organism evidence="3 4">
    <name type="scientific">Trachymyrmex cornetzi</name>
    <dbReference type="NCBI Taxonomy" id="471704"/>
    <lineage>
        <taxon>Eukaryota</taxon>
        <taxon>Metazoa</taxon>
        <taxon>Ecdysozoa</taxon>
        <taxon>Arthropoda</taxon>
        <taxon>Hexapoda</taxon>
        <taxon>Insecta</taxon>
        <taxon>Pterygota</taxon>
        <taxon>Neoptera</taxon>
        <taxon>Endopterygota</taxon>
        <taxon>Hymenoptera</taxon>
        <taxon>Apocrita</taxon>
        <taxon>Aculeata</taxon>
        <taxon>Formicoidea</taxon>
        <taxon>Formicidae</taxon>
        <taxon>Myrmicinae</taxon>
        <taxon>Trachymyrmex</taxon>
    </lineage>
</organism>
<keyword evidence="1" id="KW-0175">Coiled coil</keyword>
<evidence type="ECO:0000313" key="3">
    <source>
        <dbReference type="EMBL" id="KYN14725.1"/>
    </source>
</evidence>
<accession>A0A151J027</accession>
<proteinExistence type="predicted"/>
<evidence type="ECO:0000256" key="1">
    <source>
        <dbReference type="SAM" id="Coils"/>
    </source>
</evidence>
<protein>
    <submittedName>
        <fullName evidence="3">Uncharacterized protein</fullName>
    </submittedName>
</protein>
<keyword evidence="4" id="KW-1185">Reference proteome</keyword>
<name>A0A151J027_9HYME</name>
<reference evidence="3 4" key="1">
    <citation type="submission" date="2015-09" db="EMBL/GenBank/DDBJ databases">
        <title>Trachymyrmex cornetzi WGS genome.</title>
        <authorList>
            <person name="Nygaard S."/>
            <person name="Hu H."/>
            <person name="Boomsma J."/>
            <person name="Zhang G."/>
        </authorList>
    </citation>
    <scope>NUCLEOTIDE SEQUENCE [LARGE SCALE GENOMIC DNA]</scope>
    <source>
        <strain evidence="3">Tcor2-1</strain>
        <tissue evidence="3">Whole body</tissue>
    </source>
</reference>
<evidence type="ECO:0000256" key="2">
    <source>
        <dbReference type="SAM" id="MobiDB-lite"/>
    </source>
</evidence>
<dbReference type="EMBL" id="KQ980661">
    <property type="protein sequence ID" value="KYN14725.1"/>
    <property type="molecule type" value="Genomic_DNA"/>
</dbReference>
<gene>
    <name evidence="3" type="ORF">ALC57_13068</name>
</gene>
<evidence type="ECO:0000313" key="4">
    <source>
        <dbReference type="Proteomes" id="UP000078492"/>
    </source>
</evidence>
<sequence length="140" mass="16928">MEKKERKGIEKLFEGGKGKERRDSIGNVEDMLKKMRGEVELDEERGSTEGKEEWQKRKRWELEKKLIKEIRGEYNNQKRKREKEREEIRKDMKEMKNRIEILERSRMQELRCIGTEGEGEQKGGEGKDLMDRIKRMENNL</sequence>